<feature type="compositionally biased region" description="Polar residues" evidence="1">
    <location>
        <begin position="87"/>
        <end position="118"/>
    </location>
</feature>
<gene>
    <name evidence="2" type="ORF">BN7_3838</name>
</gene>
<proteinExistence type="predicted"/>
<keyword evidence="3" id="KW-1185">Reference proteome</keyword>
<sequence length="225" mass="25466">MPVQPVPHRRTSEELISKGSNNSSDFLGIEEPPAPCETPEPSNWFPLKRRSSSNYKTALLGDKLQNVGFSDLNKTHGKDSTFEEDPLSSSSITTSKPQKIDITNTSNDPQLYQPQDEGQWSPEGIKRNLQRRSTGIGEELSQVKTNDSQSSTSNGGEFNVQYRGSISYPPQSTQKENAPNSKFHNIPRSYHSNQQSPAELDEHHKNDYFPRSFEYADFKRRMSRD</sequence>
<evidence type="ECO:0000313" key="3">
    <source>
        <dbReference type="Proteomes" id="UP000009328"/>
    </source>
</evidence>
<comment type="caution">
    <text evidence="2">The sequence shown here is derived from an EMBL/GenBank/DDBJ whole genome shotgun (WGS) entry which is preliminary data.</text>
</comment>
<dbReference type="Proteomes" id="UP000009328">
    <property type="component" value="Unassembled WGS sequence"/>
</dbReference>
<dbReference type="HOGENOM" id="CLU_1230748_0_0_1"/>
<evidence type="ECO:0000256" key="1">
    <source>
        <dbReference type="SAM" id="MobiDB-lite"/>
    </source>
</evidence>
<feature type="region of interest" description="Disordered" evidence="1">
    <location>
        <begin position="63"/>
        <end position="205"/>
    </location>
</feature>
<feature type="compositionally biased region" description="Polar residues" evidence="1">
    <location>
        <begin position="142"/>
        <end position="183"/>
    </location>
</feature>
<protein>
    <submittedName>
        <fullName evidence="2">Uncharacterized protein</fullName>
    </submittedName>
</protein>
<dbReference type="AlphaFoldDB" id="K0KQ53"/>
<evidence type="ECO:0000313" key="2">
    <source>
        <dbReference type="EMBL" id="CCH44277.1"/>
    </source>
</evidence>
<dbReference type="EMBL" id="CAIF01000117">
    <property type="protein sequence ID" value="CCH44277.1"/>
    <property type="molecule type" value="Genomic_DNA"/>
</dbReference>
<reference evidence="2 3" key="1">
    <citation type="journal article" date="2012" name="Eukaryot. Cell">
        <title>Draft genome sequence of Wickerhamomyces ciferrii NRRL Y-1031 F-60-10.</title>
        <authorList>
            <person name="Schneider J."/>
            <person name="Andrea H."/>
            <person name="Blom J."/>
            <person name="Jaenicke S."/>
            <person name="Ruckert C."/>
            <person name="Schorsch C."/>
            <person name="Szczepanowski R."/>
            <person name="Farwick M."/>
            <person name="Goesmann A."/>
            <person name="Puhler A."/>
            <person name="Schaffer S."/>
            <person name="Tauch A."/>
            <person name="Kohler T."/>
            <person name="Brinkrolf K."/>
        </authorList>
    </citation>
    <scope>NUCLEOTIDE SEQUENCE [LARGE SCALE GENOMIC DNA]</scope>
    <source>
        <strain evidence="3">ATCC 14091 / BCRC 22168 / CBS 111 / JCM 3599 / NBRC 0793 / NRRL Y-1031 F-60-10</strain>
    </source>
</reference>
<dbReference type="InParanoid" id="K0KQ53"/>
<feature type="region of interest" description="Disordered" evidence="1">
    <location>
        <begin position="1"/>
        <end position="48"/>
    </location>
</feature>
<accession>K0KQ53</accession>
<name>K0KQ53_WICCF</name>
<organism evidence="2 3">
    <name type="scientific">Wickerhamomyces ciferrii (strain ATCC 14091 / BCRC 22168 / CBS 111 / JCM 3599 / NBRC 0793 / NRRL Y-1031 F-60-10)</name>
    <name type="common">Yeast</name>
    <name type="synonym">Pichia ciferrii</name>
    <dbReference type="NCBI Taxonomy" id="1206466"/>
    <lineage>
        <taxon>Eukaryota</taxon>
        <taxon>Fungi</taxon>
        <taxon>Dikarya</taxon>
        <taxon>Ascomycota</taxon>
        <taxon>Saccharomycotina</taxon>
        <taxon>Saccharomycetes</taxon>
        <taxon>Phaffomycetales</taxon>
        <taxon>Wickerhamomycetaceae</taxon>
        <taxon>Wickerhamomyces</taxon>
    </lineage>
</organism>